<sequence length="882" mass="102115">MTSPYRLNDKDKFHEQKDLEGPDDDLNQVYVISDDEGGVVVLIDSDSDEDIIITPSRKYDLNKEIKKLAQIFPSKEKDGSIILVDNSHSSPFKTKTKSTTTTTTTTFTHNNNESNGGSSNGIAKKKIDSVDSDSSSNSNNNNNEKYDNNHSKNNNNKNKNNLNKDDDSDPDLENENSFGLKNAISKRDHFNETSKHKLSSIESSETTNKKTNGTENRIELKLVNEQQDKEQDEKRNKEQDEEQDEEKLKAQRKIDKKNRRKNKKKEKKRLEREGKEKDLVTKDNDSDVNNSSKSNLNSHNNNSIRKEKEKEKDKSENGKDKIVNSTDEKMTDINEKEEEEEEEDNGIRVNKKRKEKGFLKNSWLDSDESSSEDEESKRPAKKHILIKRSSPLSSKKILIEKNPLLIEQKQDKSLIKQTITDENSIIIKNKEIQDFNGSKDDEEEQSEESEMDDDDEELIERQRYLDIKDPLFKKLAKELKKSNSLFKTIGEIVGDCGIKISGGNIEIITNERSKVRFKRGNQILMQSVEFRKTILDNSHVDKTTGVHRSPAEMMEHIESSSLTWGNIEFECQAFWKSCAKCNPRLDYERALSKAGGFAMERTSRVVLNDRGIRTEFETLYTIQQQRQMVKSRKLRCYPNGPRVMNYFEFLELNILLREEIPHERILKNYQMGKEAYGEVMPKLVNQWIMLGLIKPTDIFCDIGCGIGNILFQVAAMVGCRVIGVELRPDLFAISQRMLAKYKRISKWKQLDSCTQNIEIYNVDIASSTLDFNLYDPTLFFMHNTCFPTELEVKIMELMKQNSQPEAKVITINTLCPRYKPSDRGAKPWGIFKTPFERYEMEEDSLSWKPSKDCHFWSFTLDEELVIRKKNQENQESQENDKK</sequence>
<organism evidence="14 15">
    <name type="scientific">Polysphondylium violaceum</name>
    <dbReference type="NCBI Taxonomy" id="133409"/>
    <lineage>
        <taxon>Eukaryota</taxon>
        <taxon>Amoebozoa</taxon>
        <taxon>Evosea</taxon>
        <taxon>Eumycetozoa</taxon>
        <taxon>Dictyostelia</taxon>
        <taxon>Dictyosteliales</taxon>
        <taxon>Dictyosteliaceae</taxon>
        <taxon>Polysphondylium</taxon>
    </lineage>
</organism>
<evidence type="ECO:0000256" key="6">
    <source>
        <dbReference type="ARBA" id="ARBA00022691"/>
    </source>
</evidence>
<dbReference type="PROSITE" id="PS51569">
    <property type="entry name" value="DOT1"/>
    <property type="match status" value="1"/>
</dbReference>
<name>A0A8J4V5Y7_9MYCE</name>
<comment type="function">
    <text evidence="11">Histone methyltransferase that specifically trimethylates histone H3 to form H3K79me3. This methylation is required for telomere silencing and for the pachytene checkpoint during the meiotic cell cycle by allowing the recruitment of RAD9 to double strand breaks. Nucleosomes are preferred as substrate compared to free histone.</text>
</comment>
<feature type="compositionally biased region" description="Low complexity" evidence="12">
    <location>
        <begin position="151"/>
        <end position="161"/>
    </location>
</feature>
<feature type="region of interest" description="Disordered" evidence="12">
    <location>
        <begin position="1"/>
        <end position="25"/>
    </location>
</feature>
<feature type="compositionally biased region" description="Basic and acidic residues" evidence="12">
    <location>
        <begin position="268"/>
        <end position="285"/>
    </location>
</feature>
<dbReference type="GO" id="GO:0032259">
    <property type="term" value="P:methylation"/>
    <property type="evidence" value="ECO:0007669"/>
    <property type="project" value="UniProtKB-KW"/>
</dbReference>
<comment type="caution">
    <text evidence="14">The sequence shown here is derived from an EMBL/GenBank/DDBJ whole genome shotgun (WGS) entry which is preliminary data.</text>
</comment>
<dbReference type="AlphaFoldDB" id="A0A8J4V5Y7"/>
<feature type="compositionally biased region" description="Basic and acidic residues" evidence="12">
    <location>
        <begin position="185"/>
        <end position="195"/>
    </location>
</feature>
<feature type="compositionally biased region" description="Low complexity" evidence="12">
    <location>
        <begin position="97"/>
        <end position="121"/>
    </location>
</feature>
<evidence type="ECO:0000313" key="15">
    <source>
        <dbReference type="Proteomes" id="UP000695562"/>
    </source>
</evidence>
<keyword evidence="7 11" id="KW-0156">Chromatin regulator</keyword>
<feature type="compositionally biased region" description="Basic and acidic residues" evidence="12">
    <location>
        <begin position="216"/>
        <end position="238"/>
    </location>
</feature>
<keyword evidence="6 11" id="KW-0949">S-adenosyl-L-methionine</keyword>
<evidence type="ECO:0000256" key="4">
    <source>
        <dbReference type="ARBA" id="ARBA00022603"/>
    </source>
</evidence>
<dbReference type="Proteomes" id="UP000695562">
    <property type="component" value="Unassembled WGS sequence"/>
</dbReference>
<keyword evidence="8 11" id="KW-0539">Nucleus</keyword>
<dbReference type="Pfam" id="PF08123">
    <property type="entry name" value="DOT1"/>
    <property type="match status" value="1"/>
</dbReference>
<dbReference type="GO" id="GO:0006281">
    <property type="term" value="P:DNA repair"/>
    <property type="evidence" value="ECO:0007669"/>
    <property type="project" value="TreeGrafter"/>
</dbReference>
<keyword evidence="15" id="KW-1185">Reference proteome</keyword>
<dbReference type="EC" id="2.1.1.360" evidence="2 11"/>
<feature type="compositionally biased region" description="Basic and acidic residues" evidence="12">
    <location>
        <begin position="304"/>
        <end position="334"/>
    </location>
</feature>
<feature type="compositionally biased region" description="Low complexity" evidence="12">
    <location>
        <begin position="132"/>
        <end position="143"/>
    </location>
</feature>
<dbReference type="OrthoDB" id="443402at2759"/>
<evidence type="ECO:0000259" key="13">
    <source>
        <dbReference type="PROSITE" id="PS51569"/>
    </source>
</evidence>
<dbReference type="CDD" id="cd02440">
    <property type="entry name" value="AdoMet_MTases"/>
    <property type="match status" value="1"/>
</dbReference>
<dbReference type="Gene3D" id="3.40.50.150">
    <property type="entry name" value="Vaccinia Virus protein VP39"/>
    <property type="match status" value="1"/>
</dbReference>
<accession>A0A8J4V5Y7</accession>
<feature type="region of interest" description="Disordered" evidence="12">
    <location>
        <begin position="431"/>
        <end position="456"/>
    </location>
</feature>
<feature type="compositionally biased region" description="Acidic residues" evidence="12">
    <location>
        <begin position="365"/>
        <end position="374"/>
    </location>
</feature>
<comment type="catalytic activity">
    <reaction evidence="10 11">
        <text>L-lysyl(79)-[histone H3] + 3 S-adenosyl-L-methionine = N(6),N(6),N(6)-trimethyl-L-lysyl(79)-[histone H3] + 3 S-adenosyl-L-homocysteine + 3 H(+)</text>
        <dbReference type="Rhea" id="RHEA:60328"/>
        <dbReference type="Rhea" id="RHEA-COMP:15549"/>
        <dbReference type="Rhea" id="RHEA-COMP:15552"/>
        <dbReference type="ChEBI" id="CHEBI:15378"/>
        <dbReference type="ChEBI" id="CHEBI:29969"/>
        <dbReference type="ChEBI" id="CHEBI:57856"/>
        <dbReference type="ChEBI" id="CHEBI:59789"/>
        <dbReference type="ChEBI" id="CHEBI:61961"/>
        <dbReference type="EC" id="2.1.1.360"/>
    </reaction>
</comment>
<comment type="subcellular location">
    <subcellularLocation>
        <location evidence="1 11">Nucleus</location>
    </subcellularLocation>
</comment>
<dbReference type="GO" id="GO:0000077">
    <property type="term" value="P:DNA damage checkpoint signaling"/>
    <property type="evidence" value="ECO:0007669"/>
    <property type="project" value="TreeGrafter"/>
</dbReference>
<evidence type="ECO:0000256" key="3">
    <source>
        <dbReference type="ARBA" id="ARBA00020987"/>
    </source>
</evidence>
<protein>
    <recommendedName>
        <fullName evidence="3 11">Histone-lysine N-methyltransferase, H3 lysine-79 specific</fullName>
        <ecNumber evidence="2 11">2.1.1.360</ecNumber>
    </recommendedName>
    <alternativeName>
        <fullName evidence="9 11">Histone H3-K79 methyltransferase</fullName>
    </alternativeName>
</protein>
<comment type="similarity">
    <text evidence="11">Belongs to the class I-like SAM-binding methyltransferase superfamily. DOT1 family.</text>
</comment>
<dbReference type="InterPro" id="IPR029063">
    <property type="entry name" value="SAM-dependent_MTases_sf"/>
</dbReference>
<reference evidence="14" key="1">
    <citation type="submission" date="2020-01" db="EMBL/GenBank/DDBJ databases">
        <title>Development of genomics and gene disruption for Polysphondylium violaceum indicates a role for the polyketide synthase stlB in stalk morphogenesis.</title>
        <authorList>
            <person name="Narita B."/>
            <person name="Kawabe Y."/>
            <person name="Kin K."/>
            <person name="Saito T."/>
            <person name="Gibbs R."/>
            <person name="Kuspa A."/>
            <person name="Muzny D."/>
            <person name="Queller D."/>
            <person name="Richards S."/>
            <person name="Strassman J."/>
            <person name="Sucgang R."/>
            <person name="Worley K."/>
            <person name="Schaap P."/>
        </authorList>
    </citation>
    <scope>NUCLEOTIDE SEQUENCE</scope>
    <source>
        <strain evidence="14">QSvi11</strain>
    </source>
</reference>
<feature type="region of interest" description="Disordered" evidence="12">
    <location>
        <begin position="83"/>
        <end position="382"/>
    </location>
</feature>
<dbReference type="SUPFAM" id="SSF53335">
    <property type="entry name" value="S-adenosyl-L-methionine-dependent methyltransferases"/>
    <property type="match status" value="1"/>
</dbReference>
<dbReference type="GO" id="GO:0140956">
    <property type="term" value="F:histone H3K79 trimethyltransferase activity"/>
    <property type="evidence" value="ECO:0007669"/>
    <property type="project" value="UniProtKB-EC"/>
</dbReference>
<evidence type="ECO:0000256" key="12">
    <source>
        <dbReference type="SAM" id="MobiDB-lite"/>
    </source>
</evidence>
<dbReference type="EMBL" id="AJWJ01000003">
    <property type="protein sequence ID" value="KAF2078568.1"/>
    <property type="molecule type" value="Genomic_DNA"/>
</dbReference>
<evidence type="ECO:0000256" key="8">
    <source>
        <dbReference type="ARBA" id="ARBA00023242"/>
    </source>
</evidence>
<dbReference type="PANTHER" id="PTHR21451">
    <property type="entry name" value="HISTONE H3 METHYLTRANSFERASE"/>
    <property type="match status" value="1"/>
</dbReference>
<feature type="compositionally biased region" description="Acidic residues" evidence="12">
    <location>
        <begin position="335"/>
        <end position="344"/>
    </location>
</feature>
<evidence type="ECO:0000256" key="9">
    <source>
        <dbReference type="ARBA" id="ARBA00029821"/>
    </source>
</evidence>
<keyword evidence="5 11" id="KW-0808">Transferase</keyword>
<evidence type="ECO:0000256" key="7">
    <source>
        <dbReference type="ARBA" id="ARBA00022853"/>
    </source>
</evidence>
<evidence type="ECO:0000256" key="2">
    <source>
        <dbReference type="ARBA" id="ARBA00012190"/>
    </source>
</evidence>
<keyword evidence="4 11" id="KW-0489">Methyltransferase</keyword>
<evidence type="ECO:0000313" key="14">
    <source>
        <dbReference type="EMBL" id="KAF2078568.1"/>
    </source>
</evidence>
<proteinExistence type="inferred from homology"/>
<feature type="compositionally biased region" description="Acidic residues" evidence="12">
    <location>
        <begin position="440"/>
        <end position="456"/>
    </location>
</feature>
<evidence type="ECO:0000256" key="1">
    <source>
        <dbReference type="ARBA" id="ARBA00004123"/>
    </source>
</evidence>
<feature type="compositionally biased region" description="Basic and acidic residues" evidence="12">
    <location>
        <begin position="7"/>
        <end position="20"/>
    </location>
</feature>
<feature type="compositionally biased region" description="Basic residues" evidence="12">
    <location>
        <begin position="254"/>
        <end position="267"/>
    </location>
</feature>
<feature type="domain" description="DOT1" evidence="13">
    <location>
        <begin position="538"/>
        <end position="872"/>
    </location>
</feature>
<evidence type="ECO:0000256" key="5">
    <source>
        <dbReference type="ARBA" id="ARBA00022679"/>
    </source>
</evidence>
<dbReference type="InterPro" id="IPR025789">
    <property type="entry name" value="DOT1_dom"/>
</dbReference>
<comment type="miscellaneous">
    <text evidence="11">In contrast to other lysine histone methyltransferases, it does not contain a SET domain, suggesting the existence of another mechanism for methylation of lysine residues of histones.</text>
</comment>
<dbReference type="PANTHER" id="PTHR21451:SF0">
    <property type="entry name" value="HISTONE-LYSINE N-METHYLTRANSFERASE, H3 LYSINE-79 SPECIFIC"/>
    <property type="match status" value="1"/>
</dbReference>
<dbReference type="GO" id="GO:0005634">
    <property type="term" value="C:nucleus"/>
    <property type="evidence" value="ECO:0007669"/>
    <property type="project" value="UniProtKB-SubCell"/>
</dbReference>
<dbReference type="InterPro" id="IPR030445">
    <property type="entry name" value="H3-K79_meTrfase"/>
</dbReference>
<evidence type="ECO:0000256" key="11">
    <source>
        <dbReference type="RuleBase" id="RU271113"/>
    </source>
</evidence>
<feature type="compositionally biased region" description="Low complexity" evidence="12">
    <location>
        <begin position="287"/>
        <end position="303"/>
    </location>
</feature>
<gene>
    <name evidence="14" type="ORF">CYY_000191</name>
</gene>
<evidence type="ECO:0000256" key="10">
    <source>
        <dbReference type="ARBA" id="ARBA00047770"/>
    </source>
</evidence>
<feature type="compositionally biased region" description="Low complexity" evidence="12">
    <location>
        <begin position="205"/>
        <end position="215"/>
    </location>
</feature>